<evidence type="ECO:0000313" key="3">
    <source>
        <dbReference type="Proteomes" id="UP001206639"/>
    </source>
</evidence>
<dbReference type="Proteomes" id="UP001206639">
    <property type="component" value="Unassembled WGS sequence"/>
</dbReference>
<feature type="compositionally biased region" description="Basic and acidic residues" evidence="1">
    <location>
        <begin position="18"/>
        <end position="31"/>
    </location>
</feature>
<keyword evidence="3" id="KW-1185">Reference proteome</keyword>
<dbReference type="RefSeq" id="WP_260991442.1">
    <property type="nucleotide sequence ID" value="NZ_JAODWD010000001.1"/>
</dbReference>
<feature type="compositionally biased region" description="Pro residues" evidence="1">
    <location>
        <begin position="1"/>
        <end position="10"/>
    </location>
</feature>
<proteinExistence type="predicted"/>
<evidence type="ECO:0000313" key="2">
    <source>
        <dbReference type="EMBL" id="MCT7657388.1"/>
    </source>
</evidence>
<feature type="region of interest" description="Disordered" evidence="1">
    <location>
        <begin position="1"/>
        <end position="52"/>
    </location>
</feature>
<dbReference type="EMBL" id="JAODWD010000001">
    <property type="protein sequence ID" value="MCT7657388.1"/>
    <property type="molecule type" value="Genomic_DNA"/>
</dbReference>
<name>A0ABT2M556_9MYCO</name>
<feature type="compositionally biased region" description="Basic and acidic residues" evidence="1">
    <location>
        <begin position="38"/>
        <end position="52"/>
    </location>
</feature>
<protein>
    <recommendedName>
        <fullName evidence="4">Antitoxin</fullName>
    </recommendedName>
</protein>
<gene>
    <name evidence="2" type="ORF">N4S67_03005</name>
</gene>
<comment type="caution">
    <text evidence="2">The sequence shown here is derived from an EMBL/GenBank/DDBJ whole genome shotgun (WGS) entry which is preliminary data.</text>
</comment>
<reference evidence="3" key="1">
    <citation type="submission" date="2023-07" db="EMBL/GenBank/DDBJ databases">
        <authorList>
            <person name="Deng Y."/>
            <person name="Zhang Y.-Q."/>
        </authorList>
    </citation>
    <scope>NUCLEOTIDE SEQUENCE [LARGE SCALE GENOMIC DNA]</scope>
    <source>
        <strain evidence="3">CPCC 205710</strain>
    </source>
</reference>
<accession>A0ABT2M556</accession>
<sequence length="52" mass="6029">MTDSAEPPPGAVNFRPADPWRDMSADERDIISPDDEAERERWMRDNTPPHHL</sequence>
<organism evidence="2 3">
    <name type="scientific">Mycobacterium deserti</name>
    <dbReference type="NCBI Taxonomy" id="2978347"/>
    <lineage>
        <taxon>Bacteria</taxon>
        <taxon>Bacillati</taxon>
        <taxon>Actinomycetota</taxon>
        <taxon>Actinomycetes</taxon>
        <taxon>Mycobacteriales</taxon>
        <taxon>Mycobacteriaceae</taxon>
        <taxon>Mycobacterium</taxon>
    </lineage>
</organism>
<evidence type="ECO:0008006" key="4">
    <source>
        <dbReference type="Google" id="ProtNLM"/>
    </source>
</evidence>
<evidence type="ECO:0000256" key="1">
    <source>
        <dbReference type="SAM" id="MobiDB-lite"/>
    </source>
</evidence>